<name>A0ABP6QJQ8_9ACTN</name>
<proteinExistence type="predicted"/>
<comment type="caution">
    <text evidence="2">The sequence shown here is derived from an EMBL/GenBank/DDBJ whole genome shotgun (WGS) entry which is preliminary data.</text>
</comment>
<feature type="chain" id="PRO_5046026497" description="Lipoprotein" evidence="1">
    <location>
        <begin position="30"/>
        <end position="132"/>
    </location>
</feature>
<feature type="signal peptide" evidence="1">
    <location>
        <begin position="1"/>
        <end position="29"/>
    </location>
</feature>
<accession>A0ABP6QJQ8</accession>
<keyword evidence="1" id="KW-0732">Signal</keyword>
<dbReference type="PROSITE" id="PS51257">
    <property type="entry name" value="PROKAR_LIPOPROTEIN"/>
    <property type="match status" value="1"/>
</dbReference>
<evidence type="ECO:0000256" key="1">
    <source>
        <dbReference type="SAM" id="SignalP"/>
    </source>
</evidence>
<sequence>MVRFRYPCAVALAVLTAACSAAAPQGVQAKPMSLEQLASGTGCELRPQQGAAELKQGSCETAQGKYVLVSFSTDEAAKSWLTEAKPWGGLYLEGPRWVIVGTEPQLKTFQQKVGGTIVAGEDHASGGSGHGH</sequence>
<gene>
    <name evidence="2" type="ORF">GCM10010468_65380</name>
</gene>
<evidence type="ECO:0000313" key="2">
    <source>
        <dbReference type="EMBL" id="GAA3233037.1"/>
    </source>
</evidence>
<dbReference type="EMBL" id="BAAAUV010000024">
    <property type="protein sequence ID" value="GAA3233037.1"/>
    <property type="molecule type" value="Genomic_DNA"/>
</dbReference>
<dbReference type="Proteomes" id="UP001501237">
    <property type="component" value="Unassembled WGS sequence"/>
</dbReference>
<keyword evidence="3" id="KW-1185">Reference proteome</keyword>
<evidence type="ECO:0008006" key="4">
    <source>
        <dbReference type="Google" id="ProtNLM"/>
    </source>
</evidence>
<dbReference type="RefSeq" id="WP_344835980.1">
    <property type="nucleotide sequence ID" value="NZ_BAAAUV010000024.1"/>
</dbReference>
<protein>
    <recommendedName>
        <fullName evidence="4">Lipoprotein</fullName>
    </recommendedName>
</protein>
<evidence type="ECO:0000313" key="3">
    <source>
        <dbReference type="Proteomes" id="UP001501237"/>
    </source>
</evidence>
<reference evidence="3" key="1">
    <citation type="journal article" date="2019" name="Int. J. Syst. Evol. Microbiol.">
        <title>The Global Catalogue of Microorganisms (GCM) 10K type strain sequencing project: providing services to taxonomists for standard genome sequencing and annotation.</title>
        <authorList>
            <consortium name="The Broad Institute Genomics Platform"/>
            <consortium name="The Broad Institute Genome Sequencing Center for Infectious Disease"/>
            <person name="Wu L."/>
            <person name="Ma J."/>
        </authorList>
    </citation>
    <scope>NUCLEOTIDE SEQUENCE [LARGE SCALE GENOMIC DNA]</scope>
    <source>
        <strain evidence="3">JCM 9377</strain>
    </source>
</reference>
<organism evidence="2 3">
    <name type="scientific">Actinocorallia longicatena</name>
    <dbReference type="NCBI Taxonomy" id="111803"/>
    <lineage>
        <taxon>Bacteria</taxon>
        <taxon>Bacillati</taxon>
        <taxon>Actinomycetota</taxon>
        <taxon>Actinomycetes</taxon>
        <taxon>Streptosporangiales</taxon>
        <taxon>Thermomonosporaceae</taxon>
        <taxon>Actinocorallia</taxon>
    </lineage>
</organism>